<evidence type="ECO:0000313" key="2">
    <source>
        <dbReference type="Proteomes" id="UP000565205"/>
    </source>
</evidence>
<name>A0A850NU99_9PROT</name>
<feature type="non-terminal residue" evidence="1">
    <location>
        <position position="1"/>
    </location>
</feature>
<gene>
    <name evidence="1" type="ORF">HUK83_11785</name>
</gene>
<protein>
    <submittedName>
        <fullName evidence="1">Uncharacterized protein</fullName>
    </submittedName>
</protein>
<sequence>AGLLGALVRGRSSATALTRERDALVAERRRLVHDLRGHLSPMMMVSERLATHTDPSVARLATLMLDRVERASASLRR</sequence>
<dbReference type="EMBL" id="JABXXQ010000265">
    <property type="protein sequence ID" value="NVN31012.1"/>
    <property type="molecule type" value="Genomic_DNA"/>
</dbReference>
<evidence type="ECO:0000313" key="1">
    <source>
        <dbReference type="EMBL" id="NVN31012.1"/>
    </source>
</evidence>
<dbReference type="AlphaFoldDB" id="A0A850NU99"/>
<comment type="caution">
    <text evidence="1">The sequence shown here is derived from an EMBL/GenBank/DDBJ whole genome shotgun (WGS) entry which is preliminary data.</text>
</comment>
<organism evidence="1 2">
    <name type="scientific">Endobacter medicaginis</name>
    <dbReference type="NCBI Taxonomy" id="1181271"/>
    <lineage>
        <taxon>Bacteria</taxon>
        <taxon>Pseudomonadati</taxon>
        <taxon>Pseudomonadota</taxon>
        <taxon>Alphaproteobacteria</taxon>
        <taxon>Acetobacterales</taxon>
        <taxon>Acetobacteraceae</taxon>
        <taxon>Endobacter</taxon>
    </lineage>
</organism>
<proteinExistence type="predicted"/>
<reference evidence="1 2" key="1">
    <citation type="submission" date="2020-06" db="EMBL/GenBank/DDBJ databases">
        <title>Description of novel acetic acid bacteria.</title>
        <authorList>
            <person name="Sombolestani A."/>
        </authorList>
    </citation>
    <scope>NUCLEOTIDE SEQUENCE [LARGE SCALE GENOMIC DNA]</scope>
    <source>
        <strain evidence="1 2">LMG 26838</strain>
    </source>
</reference>
<accession>A0A850NU99</accession>
<dbReference type="Proteomes" id="UP000565205">
    <property type="component" value="Unassembled WGS sequence"/>
</dbReference>